<feature type="transmembrane region" description="Helical" evidence="1">
    <location>
        <begin position="149"/>
        <end position="174"/>
    </location>
</feature>
<organism evidence="2 3">
    <name type="scientific">Clostridium homopropionicum DSM 5847</name>
    <dbReference type="NCBI Taxonomy" id="1121318"/>
    <lineage>
        <taxon>Bacteria</taxon>
        <taxon>Bacillati</taxon>
        <taxon>Bacillota</taxon>
        <taxon>Clostridia</taxon>
        <taxon>Eubacteriales</taxon>
        <taxon>Clostridiaceae</taxon>
        <taxon>Clostridium</taxon>
    </lineage>
</organism>
<dbReference type="AlphaFoldDB" id="A0A0L6ZAT0"/>
<dbReference type="RefSeq" id="WP_052221075.1">
    <property type="nucleotide sequence ID" value="NZ_LHUR01000020.1"/>
</dbReference>
<comment type="caution">
    <text evidence="2">The sequence shown here is derived from an EMBL/GenBank/DDBJ whole genome shotgun (WGS) entry which is preliminary data.</text>
</comment>
<evidence type="ECO:0008006" key="4">
    <source>
        <dbReference type="Google" id="ProtNLM"/>
    </source>
</evidence>
<evidence type="ECO:0000313" key="3">
    <source>
        <dbReference type="Proteomes" id="UP000037043"/>
    </source>
</evidence>
<keyword evidence="3" id="KW-1185">Reference proteome</keyword>
<evidence type="ECO:0000256" key="1">
    <source>
        <dbReference type="SAM" id="Phobius"/>
    </source>
</evidence>
<feature type="transmembrane region" description="Helical" evidence="1">
    <location>
        <begin position="49"/>
        <end position="72"/>
    </location>
</feature>
<dbReference type="Proteomes" id="UP000037043">
    <property type="component" value="Unassembled WGS sequence"/>
</dbReference>
<dbReference type="PATRIC" id="fig|1121318.3.peg.1519"/>
<feature type="transmembrane region" description="Helical" evidence="1">
    <location>
        <begin position="232"/>
        <end position="252"/>
    </location>
</feature>
<feature type="transmembrane region" description="Helical" evidence="1">
    <location>
        <begin position="206"/>
        <end position="226"/>
    </location>
</feature>
<accession>A0A0L6ZAT0</accession>
<proteinExistence type="predicted"/>
<evidence type="ECO:0000313" key="2">
    <source>
        <dbReference type="EMBL" id="KOA20081.1"/>
    </source>
</evidence>
<keyword evidence="1" id="KW-0812">Transmembrane</keyword>
<dbReference type="EMBL" id="LHUR01000020">
    <property type="protein sequence ID" value="KOA20081.1"/>
    <property type="molecule type" value="Genomic_DNA"/>
</dbReference>
<feature type="transmembrane region" description="Helical" evidence="1">
    <location>
        <begin position="16"/>
        <end position="37"/>
    </location>
</feature>
<protein>
    <recommendedName>
        <fullName evidence="4">QueT transporter</fullName>
    </recommendedName>
</protein>
<keyword evidence="1" id="KW-1133">Transmembrane helix</keyword>
<feature type="transmembrane region" description="Helical" evidence="1">
    <location>
        <begin position="117"/>
        <end position="143"/>
    </location>
</feature>
<reference evidence="3" key="1">
    <citation type="submission" date="2015-08" db="EMBL/GenBank/DDBJ databases">
        <title>Genome sequence of the strict anaerobe Clostridium homopropionicum LuHBu1 (DSM 5847T).</title>
        <authorList>
            <person name="Poehlein A."/>
            <person name="Beck M."/>
            <person name="Schiel-Bengelsdorf B."/>
            <person name="Bengelsdorf F.R."/>
            <person name="Daniel R."/>
            <person name="Duerre P."/>
        </authorList>
    </citation>
    <scope>NUCLEOTIDE SEQUENCE [LARGE SCALE GENOMIC DNA]</scope>
    <source>
        <strain evidence="3">DSM 5847</strain>
    </source>
</reference>
<keyword evidence="1" id="KW-0472">Membrane</keyword>
<gene>
    <name evidence="2" type="ORF">CLHOM_15110</name>
</gene>
<name>A0A0L6ZAT0_9CLOT</name>
<dbReference type="STRING" id="36844.SAMN04488501_12031"/>
<sequence length="265" mass="29777">MREILSPFKTREKFKQVIICILIFLGMAVPFKVMVLIPGLTEVRPVNAVPVVVGLLLGPAGAWGCAFGNLIADVFGTFSNASILGFFGNFTAAYVPYKLWHLISGGTEPNVKSGINLIKYIIISFISALSTAIILACGLDIFFRKWIPGLFWIILFNDFCFPLFLGLPVFIIIISDDINFKITMPEEISIDKDIDKDNKRYLYLKYFLPTLMLTSELIILIMIVIGKQMSSYIPMYITGAVFIIALLSFIVFRYENKLLVKKSSN</sequence>